<comment type="caution">
    <text evidence="9">The sequence shown here is derived from an EMBL/GenBank/DDBJ whole genome shotgun (WGS) entry which is preliminary data.</text>
</comment>
<dbReference type="InterPro" id="IPR000172">
    <property type="entry name" value="GMC_OxRdtase_N"/>
</dbReference>
<dbReference type="InterPro" id="IPR007867">
    <property type="entry name" value="GMC_OxRtase_C"/>
</dbReference>
<evidence type="ECO:0000256" key="7">
    <source>
        <dbReference type="SAM" id="SignalP"/>
    </source>
</evidence>
<dbReference type="PIRSF" id="PIRSF000137">
    <property type="entry name" value="Alcohol_oxidase"/>
    <property type="match status" value="1"/>
</dbReference>
<evidence type="ECO:0000259" key="8">
    <source>
        <dbReference type="PROSITE" id="PS00623"/>
    </source>
</evidence>
<feature type="domain" description="Glucose-methanol-choline oxidoreductase N-terminal" evidence="8">
    <location>
        <begin position="114"/>
        <end position="137"/>
    </location>
</feature>
<dbReference type="Pfam" id="PF00732">
    <property type="entry name" value="GMC_oxred_N"/>
    <property type="match status" value="1"/>
</dbReference>
<evidence type="ECO:0000256" key="1">
    <source>
        <dbReference type="ARBA" id="ARBA00001974"/>
    </source>
</evidence>
<comment type="similarity">
    <text evidence="2 6">Belongs to the GMC oxidoreductase family.</text>
</comment>
<dbReference type="EMBL" id="JBAWTH010000001">
    <property type="protein sequence ID" value="KAL2293454.1"/>
    <property type="molecule type" value="Genomic_DNA"/>
</dbReference>
<dbReference type="Pfam" id="PF05199">
    <property type="entry name" value="GMC_oxred_C"/>
    <property type="match status" value="1"/>
</dbReference>
<accession>A0ABR4FFI6</accession>
<organism evidence="9 10">
    <name type="scientific">Diaporthe vaccinii</name>
    <dbReference type="NCBI Taxonomy" id="105482"/>
    <lineage>
        <taxon>Eukaryota</taxon>
        <taxon>Fungi</taxon>
        <taxon>Dikarya</taxon>
        <taxon>Ascomycota</taxon>
        <taxon>Pezizomycotina</taxon>
        <taxon>Sordariomycetes</taxon>
        <taxon>Sordariomycetidae</taxon>
        <taxon>Diaporthales</taxon>
        <taxon>Diaporthaceae</taxon>
        <taxon>Diaporthe</taxon>
        <taxon>Diaporthe eres species complex</taxon>
    </lineage>
</organism>
<keyword evidence="10" id="KW-1185">Reference proteome</keyword>
<dbReference type="PANTHER" id="PTHR11552:SF201">
    <property type="entry name" value="GLUCOSE-METHANOL-CHOLINE OXIDOREDUCTASE N-TERMINAL DOMAIN-CONTAINING PROTEIN"/>
    <property type="match status" value="1"/>
</dbReference>
<feature type="chain" id="PRO_5046776416" description="Glucose-methanol-choline oxidoreductase N-terminal domain-containing protein" evidence="7">
    <location>
        <begin position="28"/>
        <end position="615"/>
    </location>
</feature>
<dbReference type="Gene3D" id="3.50.50.60">
    <property type="entry name" value="FAD/NAD(P)-binding domain"/>
    <property type="match status" value="1"/>
</dbReference>
<evidence type="ECO:0000256" key="6">
    <source>
        <dbReference type="RuleBase" id="RU003968"/>
    </source>
</evidence>
<evidence type="ECO:0000256" key="2">
    <source>
        <dbReference type="ARBA" id="ARBA00010790"/>
    </source>
</evidence>
<keyword evidence="5" id="KW-0560">Oxidoreductase</keyword>
<dbReference type="SUPFAM" id="SSF51905">
    <property type="entry name" value="FAD/NAD(P)-binding domain"/>
    <property type="match status" value="1"/>
</dbReference>
<dbReference type="SUPFAM" id="SSF54373">
    <property type="entry name" value="FAD-linked reductases, C-terminal domain"/>
    <property type="match status" value="1"/>
</dbReference>
<name>A0ABR4FFI6_9PEZI</name>
<dbReference type="PROSITE" id="PS00623">
    <property type="entry name" value="GMC_OXRED_1"/>
    <property type="match status" value="1"/>
</dbReference>
<proteinExistence type="inferred from homology"/>
<dbReference type="InterPro" id="IPR027424">
    <property type="entry name" value="Glucose_Oxidase_domain_2"/>
</dbReference>
<evidence type="ECO:0000256" key="4">
    <source>
        <dbReference type="ARBA" id="ARBA00022827"/>
    </source>
</evidence>
<dbReference type="Proteomes" id="UP001600888">
    <property type="component" value="Unassembled WGS sequence"/>
</dbReference>
<dbReference type="Gene3D" id="3.30.560.10">
    <property type="entry name" value="Glucose Oxidase, domain 3"/>
    <property type="match status" value="1"/>
</dbReference>
<keyword evidence="3 6" id="KW-0285">Flavoprotein</keyword>
<keyword evidence="7" id="KW-0732">Signal</keyword>
<dbReference type="InterPro" id="IPR012132">
    <property type="entry name" value="GMC_OxRdtase"/>
</dbReference>
<feature type="signal peptide" evidence="7">
    <location>
        <begin position="1"/>
        <end position="27"/>
    </location>
</feature>
<protein>
    <recommendedName>
        <fullName evidence="8">Glucose-methanol-choline oxidoreductase N-terminal domain-containing protein</fullName>
    </recommendedName>
</protein>
<comment type="cofactor">
    <cofactor evidence="1">
        <name>FAD</name>
        <dbReference type="ChEBI" id="CHEBI:57692"/>
    </cofactor>
</comment>
<evidence type="ECO:0000256" key="5">
    <source>
        <dbReference type="ARBA" id="ARBA00023002"/>
    </source>
</evidence>
<evidence type="ECO:0000313" key="9">
    <source>
        <dbReference type="EMBL" id="KAL2293454.1"/>
    </source>
</evidence>
<keyword evidence="4 6" id="KW-0274">FAD</keyword>
<sequence>MKARRPVTYRHACIVGTALLLSTTVQGQEAGTYDYIIAGAGIGGLVIANRLSANGTFSVAIVEPGEDVSNNPNVTLVASTLPAVGTQLDWQYPVATQQYGPDSMGGGGMTWHSGRAIGGSSTINGMGYIRGDRALVDAWETLGSPGWNWDALWPYFIRSENFTAPTVEQEKNEGAAYGEEIHGFEGPLDVAFSFEELHADLYQSFQRTWEFLGYGANSDINSGDVHGFSAAPMTVNRDAHLREDAGTAYYHPFKERKNLVLLPGTVRKVDWKEGNAGPEAAIEAAGIEYVTADQKIRTLKARKEVILSAGVLRTPLILELSGIGNPSLLASRNITTRVDLPGVGENLQDKPQAMLMYSAADASANPFNTTDVAPYVTFLDSHDLLGDTFAEVKAETAANLPAWASAISAANNVNASAIETILRVQHDLIFSQNSSFAEVETTIAAAAGFYVSIFWPTQPFSRGSVHIAPTSSANSSLPDPEIDPKYLLVPFDTEVSALTGRLAARSWSTAPMSQLVGARLSPPETTLPSCNATDAQWKAFVEESITPVQHGVGTASLMPRELGGVVDPALRVYGTRNVRVVDASIIPLEHNGHLMATVYAIAERAADIILEGGLK</sequence>
<evidence type="ECO:0000256" key="3">
    <source>
        <dbReference type="ARBA" id="ARBA00022630"/>
    </source>
</evidence>
<gene>
    <name evidence="9" type="ORF">FJTKL_05356</name>
</gene>
<dbReference type="PANTHER" id="PTHR11552">
    <property type="entry name" value="GLUCOSE-METHANOL-CHOLINE GMC OXIDOREDUCTASE"/>
    <property type="match status" value="1"/>
</dbReference>
<evidence type="ECO:0000313" key="10">
    <source>
        <dbReference type="Proteomes" id="UP001600888"/>
    </source>
</evidence>
<reference evidence="9 10" key="1">
    <citation type="submission" date="2024-03" db="EMBL/GenBank/DDBJ databases">
        <title>A high-quality draft genome sequence of Diaporthe vaccinii, a causative agent of upright dieback and viscid rot disease in cranberry plants.</title>
        <authorList>
            <person name="Sarrasin M."/>
            <person name="Lang B.F."/>
            <person name="Burger G."/>
        </authorList>
    </citation>
    <scope>NUCLEOTIDE SEQUENCE [LARGE SCALE GENOMIC DNA]</scope>
    <source>
        <strain evidence="9 10">IS7</strain>
    </source>
</reference>
<dbReference type="Gene3D" id="4.10.450.10">
    <property type="entry name" value="Glucose Oxidase, domain 2"/>
    <property type="match status" value="1"/>
</dbReference>
<dbReference type="InterPro" id="IPR036188">
    <property type="entry name" value="FAD/NAD-bd_sf"/>
</dbReference>